<organism evidence="3 4">
    <name type="scientific">Bemisia tabaci</name>
    <name type="common">Sweetpotato whitefly</name>
    <name type="synonym">Aleurodes tabaci</name>
    <dbReference type="NCBI Taxonomy" id="7038"/>
    <lineage>
        <taxon>Eukaryota</taxon>
        <taxon>Metazoa</taxon>
        <taxon>Ecdysozoa</taxon>
        <taxon>Arthropoda</taxon>
        <taxon>Hexapoda</taxon>
        <taxon>Insecta</taxon>
        <taxon>Pterygota</taxon>
        <taxon>Neoptera</taxon>
        <taxon>Paraneoptera</taxon>
        <taxon>Hemiptera</taxon>
        <taxon>Sternorrhyncha</taxon>
        <taxon>Aleyrodoidea</taxon>
        <taxon>Aleyrodidae</taxon>
        <taxon>Aleyrodinae</taxon>
        <taxon>Bemisia</taxon>
    </lineage>
</organism>
<protein>
    <submittedName>
        <fullName evidence="3">Uncharacterized protein</fullName>
    </submittedName>
</protein>
<evidence type="ECO:0000313" key="3">
    <source>
        <dbReference type="EMBL" id="CAH0382076.1"/>
    </source>
</evidence>
<dbReference type="InterPro" id="IPR002110">
    <property type="entry name" value="Ankyrin_rpt"/>
</dbReference>
<name>A0A9P0A129_BEMTA</name>
<dbReference type="Pfam" id="PF12796">
    <property type="entry name" value="Ank_2"/>
    <property type="match status" value="3"/>
</dbReference>
<dbReference type="Proteomes" id="UP001152759">
    <property type="component" value="Chromosome 1"/>
</dbReference>
<proteinExistence type="predicted"/>
<dbReference type="PANTHER" id="PTHR24173:SF74">
    <property type="entry name" value="ANKYRIN REPEAT DOMAIN-CONTAINING PROTEIN 16"/>
    <property type="match status" value="1"/>
</dbReference>
<dbReference type="InterPro" id="IPR036770">
    <property type="entry name" value="Ankyrin_rpt-contain_sf"/>
</dbReference>
<evidence type="ECO:0000256" key="2">
    <source>
        <dbReference type="ARBA" id="ARBA00023043"/>
    </source>
</evidence>
<dbReference type="SUPFAM" id="SSF48403">
    <property type="entry name" value="Ankyrin repeat"/>
    <property type="match status" value="1"/>
</dbReference>
<dbReference type="AlphaFoldDB" id="A0A9P0A129"/>
<evidence type="ECO:0000256" key="1">
    <source>
        <dbReference type="ARBA" id="ARBA00022737"/>
    </source>
</evidence>
<dbReference type="SMART" id="SM00248">
    <property type="entry name" value="ANK"/>
    <property type="match status" value="8"/>
</dbReference>
<keyword evidence="1" id="KW-0677">Repeat</keyword>
<sequence length="519" mass="57668">MELQRERSPAAKRTRETNVDLLIRAIEAKDSETVKFLLATNDGKFIDTRIFNCAILNNNKEVLQFIMSYKPTPKPKTPLLSAVESGNLEAVKLLLGKEPRGHEDPDLLVTAVLKENVELVELLIHHGSNVNAKSEAGPTPLSQAVALDNVEMMRLLLSHGADPKNDTEILSLAVAESSKEVIEILLQNGADPNARNQETKASDVDPNDECEVLELAKVSYEHYQKGRTALHLAADMGREDALRLLLAHGADIDCKTSNGRRTPLIIAADTGHAEIARVLLESDAAMDIADEFKRTAFHAASMNEHMDILDILSDFCFNDPEFVPKNGIYRFSYVKRTLFGHAFRGIKLEKWPSFVSVIPRHVLKVHAAGLKTPVGLNILINFVMDSNPEFFNACVLEIQTLKTQYIGDSGVTFFQFLVADLNSLAVLARNASVNRVLKLADNEERFPLYGSILMTQLRKGVARRDLMERGIAVGPRLVPDFQVPDLVIENIMRYLSNKDINAFIIACSSRKELATSLYS</sequence>
<evidence type="ECO:0000313" key="4">
    <source>
        <dbReference type="Proteomes" id="UP001152759"/>
    </source>
</evidence>
<dbReference type="EMBL" id="OU963862">
    <property type="protein sequence ID" value="CAH0382076.1"/>
    <property type="molecule type" value="Genomic_DNA"/>
</dbReference>
<keyword evidence="2" id="KW-0040">ANK repeat</keyword>
<dbReference type="Gene3D" id="1.25.40.20">
    <property type="entry name" value="Ankyrin repeat-containing domain"/>
    <property type="match status" value="2"/>
</dbReference>
<dbReference type="PANTHER" id="PTHR24173">
    <property type="entry name" value="ANKYRIN REPEAT CONTAINING"/>
    <property type="match status" value="1"/>
</dbReference>
<accession>A0A9P0A129</accession>
<gene>
    <name evidence="3" type="ORF">BEMITA_LOCUS1663</name>
</gene>
<reference evidence="3" key="1">
    <citation type="submission" date="2021-12" db="EMBL/GenBank/DDBJ databases">
        <authorList>
            <person name="King R."/>
        </authorList>
    </citation>
    <scope>NUCLEOTIDE SEQUENCE</scope>
</reference>
<dbReference type="PRINTS" id="PR01415">
    <property type="entry name" value="ANKYRIN"/>
</dbReference>
<keyword evidence="4" id="KW-1185">Reference proteome</keyword>